<proteinExistence type="inferred from homology"/>
<organism evidence="7 8">
    <name type="scientific">Gulbenkiania mobilis</name>
    <dbReference type="NCBI Taxonomy" id="397457"/>
    <lineage>
        <taxon>Bacteria</taxon>
        <taxon>Pseudomonadati</taxon>
        <taxon>Pseudomonadota</taxon>
        <taxon>Betaproteobacteria</taxon>
        <taxon>Neisseriales</taxon>
        <taxon>Chromobacteriaceae</taxon>
        <taxon>Gulbenkiania</taxon>
    </lineage>
</organism>
<dbReference type="Gene3D" id="3.50.50.100">
    <property type="match status" value="1"/>
</dbReference>
<protein>
    <submittedName>
        <fullName evidence="7">NADH dehydrogenase</fullName>
    </submittedName>
</protein>
<dbReference type="Pfam" id="PF07992">
    <property type="entry name" value="Pyr_redox_2"/>
    <property type="match status" value="1"/>
</dbReference>
<comment type="cofactor">
    <cofactor evidence="1">
        <name>FAD</name>
        <dbReference type="ChEBI" id="CHEBI:57692"/>
    </cofactor>
</comment>
<gene>
    <name evidence="7" type="ORF">EV669_10796</name>
</gene>
<evidence type="ECO:0000313" key="8">
    <source>
        <dbReference type="Proteomes" id="UP000294801"/>
    </source>
</evidence>
<accession>A0ABY2CV39</accession>
<evidence type="ECO:0000256" key="2">
    <source>
        <dbReference type="ARBA" id="ARBA00005272"/>
    </source>
</evidence>
<dbReference type="RefSeq" id="WP_132098718.1">
    <property type="nucleotide sequence ID" value="NZ_SMDA01000007.1"/>
</dbReference>
<dbReference type="PANTHER" id="PTHR42913">
    <property type="entry name" value="APOPTOSIS-INDUCING FACTOR 1"/>
    <property type="match status" value="1"/>
</dbReference>
<comment type="similarity">
    <text evidence="2">Belongs to the NADH dehydrogenase family.</text>
</comment>
<evidence type="ECO:0000256" key="3">
    <source>
        <dbReference type="ARBA" id="ARBA00022630"/>
    </source>
</evidence>
<keyword evidence="5" id="KW-0560">Oxidoreductase</keyword>
<comment type="caution">
    <text evidence="7">The sequence shown here is derived from an EMBL/GenBank/DDBJ whole genome shotgun (WGS) entry which is preliminary data.</text>
</comment>
<keyword evidence="4" id="KW-0274">FAD</keyword>
<feature type="domain" description="FAD/NAD(P)-binding" evidence="6">
    <location>
        <begin position="7"/>
        <end position="341"/>
    </location>
</feature>
<evidence type="ECO:0000259" key="6">
    <source>
        <dbReference type="Pfam" id="PF07992"/>
    </source>
</evidence>
<evidence type="ECO:0000313" key="7">
    <source>
        <dbReference type="EMBL" id="TCW30336.1"/>
    </source>
</evidence>
<sequence>MTQTVPHIVIVGGGAGGLVLATRLSHRLGRRQQARITLVDAERTHVWKPVLHQLAAGSYDSHAEEIEYLAHARWHGFTFRQGSLAGLDRARREVVLAPLTGEDGSEVLPERRLEYDLLILAVGSQTNDFGTPGVAEHAIRLDTPATARRFHERLIDACLRAQNLPPAPGRPRMAVTLIGGGATGVELAAELHEAAKVLASYGLDRVDPDADLTITVVEASDRILAALPPRLSEAARRELAQLQVQVLTGERVTEVGPDFVALKSGKVLPSTVTVWAAGVKAHPFLHEIGGLETNKLNQLVVHPTMQSTRDPTVFALGDCAACPLPDGSWAPARAQSAYQQALQLADNIERFLKGRPLHPYVFRDRGSLVSLAGYSSVGSLMGSLSHGSLFIEGQIAKWMYWMLHKRHQMAVSGVGRMLLITLTEMIDRVRRPRIKLH</sequence>
<dbReference type="PRINTS" id="PR00411">
    <property type="entry name" value="PNDRDTASEI"/>
</dbReference>
<dbReference type="PANTHER" id="PTHR42913:SF3">
    <property type="entry name" value="64 KDA MITOCHONDRIAL NADH DEHYDROGENASE (EUROFUNG)"/>
    <property type="match status" value="1"/>
</dbReference>
<evidence type="ECO:0000256" key="4">
    <source>
        <dbReference type="ARBA" id="ARBA00022827"/>
    </source>
</evidence>
<dbReference type="InterPro" id="IPR023753">
    <property type="entry name" value="FAD/NAD-binding_dom"/>
</dbReference>
<name>A0ABY2CV39_GULMO</name>
<dbReference type="SUPFAM" id="SSF51905">
    <property type="entry name" value="FAD/NAD(P)-binding domain"/>
    <property type="match status" value="1"/>
</dbReference>
<dbReference type="InterPro" id="IPR036188">
    <property type="entry name" value="FAD/NAD-bd_sf"/>
</dbReference>
<dbReference type="PRINTS" id="PR00368">
    <property type="entry name" value="FADPNR"/>
</dbReference>
<keyword evidence="3" id="KW-0285">Flavoprotein</keyword>
<evidence type="ECO:0000256" key="1">
    <source>
        <dbReference type="ARBA" id="ARBA00001974"/>
    </source>
</evidence>
<dbReference type="InterPro" id="IPR051169">
    <property type="entry name" value="NADH-Q_oxidoreductase"/>
</dbReference>
<reference evidence="7 8" key="1">
    <citation type="submission" date="2019-03" db="EMBL/GenBank/DDBJ databases">
        <title>Genomic Encyclopedia of Type Strains, Phase IV (KMG-IV): sequencing the most valuable type-strain genomes for metagenomic binning, comparative biology and taxonomic classification.</title>
        <authorList>
            <person name="Goeker M."/>
        </authorList>
    </citation>
    <scope>NUCLEOTIDE SEQUENCE [LARGE SCALE GENOMIC DNA]</scope>
    <source>
        <strain evidence="7 8">DSM 18507</strain>
    </source>
</reference>
<keyword evidence="8" id="KW-1185">Reference proteome</keyword>
<dbReference type="EMBL" id="SMDA01000007">
    <property type="protein sequence ID" value="TCW30336.1"/>
    <property type="molecule type" value="Genomic_DNA"/>
</dbReference>
<evidence type="ECO:0000256" key="5">
    <source>
        <dbReference type="ARBA" id="ARBA00023002"/>
    </source>
</evidence>
<dbReference type="Proteomes" id="UP000294801">
    <property type="component" value="Unassembled WGS sequence"/>
</dbReference>